<evidence type="ECO:0000313" key="4">
    <source>
        <dbReference type="EMBL" id="PIS42214.1"/>
    </source>
</evidence>
<name>A0A2H0YUP4_9BACT</name>
<sequence>MHDLLAAKDILDTALDEAEKKKLNKITRLVIELGKVVDHGEAISRENLEFNLRLVAKGTIAENAQLVIKKISESSVRLREIEGE</sequence>
<keyword evidence="1" id="KW-0533">Nickel</keyword>
<evidence type="ECO:0000256" key="2">
    <source>
        <dbReference type="ARBA" id="ARBA00022723"/>
    </source>
</evidence>
<reference evidence="4 5" key="1">
    <citation type="submission" date="2017-09" db="EMBL/GenBank/DDBJ databases">
        <title>Depth-based differentiation of microbial function through sediment-hosted aquifers and enrichment of novel symbionts in the deep terrestrial subsurface.</title>
        <authorList>
            <person name="Probst A.J."/>
            <person name="Ladd B."/>
            <person name="Jarett J.K."/>
            <person name="Geller-Mcgrath D.E."/>
            <person name="Sieber C.M."/>
            <person name="Emerson J.B."/>
            <person name="Anantharaman K."/>
            <person name="Thomas B.C."/>
            <person name="Malmstrom R."/>
            <person name="Stieglmeier M."/>
            <person name="Klingl A."/>
            <person name="Woyke T."/>
            <person name="Ryan C.M."/>
            <person name="Banfield J.F."/>
        </authorList>
    </citation>
    <scope>NUCLEOTIDE SEQUENCE [LARGE SCALE GENOMIC DNA]</scope>
    <source>
        <strain evidence="4">CG08_land_8_20_14_0_20_40_16</strain>
    </source>
</reference>
<evidence type="ECO:0000256" key="1">
    <source>
        <dbReference type="ARBA" id="ARBA00022596"/>
    </source>
</evidence>
<dbReference type="Proteomes" id="UP000231542">
    <property type="component" value="Unassembled WGS sequence"/>
</dbReference>
<dbReference type="AlphaFoldDB" id="A0A2H0YUP4"/>
<keyword evidence="3" id="KW-0862">Zinc</keyword>
<evidence type="ECO:0000256" key="3">
    <source>
        <dbReference type="ARBA" id="ARBA00022833"/>
    </source>
</evidence>
<dbReference type="InterPro" id="IPR000688">
    <property type="entry name" value="HypA/HybF"/>
</dbReference>
<proteinExistence type="predicted"/>
<keyword evidence="2" id="KW-0479">Metal-binding</keyword>
<dbReference type="GO" id="GO:0016151">
    <property type="term" value="F:nickel cation binding"/>
    <property type="evidence" value="ECO:0007669"/>
    <property type="project" value="InterPro"/>
</dbReference>
<organism evidence="4 5">
    <name type="scientific">Candidatus Kerfeldbacteria bacterium CG08_land_8_20_14_0_20_40_16</name>
    <dbReference type="NCBI Taxonomy" id="2014244"/>
    <lineage>
        <taxon>Bacteria</taxon>
        <taxon>Candidatus Kerfeldiibacteriota</taxon>
    </lineage>
</organism>
<dbReference type="EMBL" id="PEXU01000052">
    <property type="protein sequence ID" value="PIS42214.1"/>
    <property type="molecule type" value="Genomic_DNA"/>
</dbReference>
<comment type="caution">
    <text evidence="4">The sequence shown here is derived from an EMBL/GenBank/DDBJ whole genome shotgun (WGS) entry which is preliminary data.</text>
</comment>
<accession>A0A2H0YUP4</accession>
<gene>
    <name evidence="4" type="ORF">COT24_04705</name>
</gene>
<protein>
    <submittedName>
        <fullName evidence="4">Uncharacterized protein</fullName>
    </submittedName>
</protein>
<dbReference type="GO" id="GO:0051604">
    <property type="term" value="P:protein maturation"/>
    <property type="evidence" value="ECO:0007669"/>
    <property type="project" value="InterPro"/>
</dbReference>
<evidence type="ECO:0000313" key="5">
    <source>
        <dbReference type="Proteomes" id="UP000231542"/>
    </source>
</evidence>
<dbReference type="Gene3D" id="3.30.2320.50">
    <property type="match status" value="1"/>
</dbReference>
<dbReference type="Pfam" id="PF01155">
    <property type="entry name" value="HypA"/>
    <property type="match status" value="1"/>
</dbReference>